<dbReference type="InterPro" id="IPR013325">
    <property type="entry name" value="RNA_pol_sigma_r2"/>
</dbReference>
<dbReference type="NCBIfam" id="TIGR02937">
    <property type="entry name" value="sigma70-ECF"/>
    <property type="match status" value="1"/>
</dbReference>
<evidence type="ECO:0000256" key="3">
    <source>
        <dbReference type="ARBA" id="ARBA00023082"/>
    </source>
</evidence>
<dbReference type="AlphaFoldDB" id="A0A926FE99"/>
<evidence type="ECO:0000256" key="1">
    <source>
        <dbReference type="ARBA" id="ARBA00010641"/>
    </source>
</evidence>
<dbReference type="Proteomes" id="UP000647416">
    <property type="component" value="Unassembled WGS sequence"/>
</dbReference>
<dbReference type="InterPro" id="IPR013249">
    <property type="entry name" value="RNA_pol_sigma70_r4_t2"/>
</dbReference>
<dbReference type="InterPro" id="IPR014284">
    <property type="entry name" value="RNA_pol_sigma-70_dom"/>
</dbReference>
<dbReference type="SUPFAM" id="SSF88659">
    <property type="entry name" value="Sigma3 and sigma4 domains of RNA polymerase sigma factors"/>
    <property type="match status" value="1"/>
</dbReference>
<comment type="similarity">
    <text evidence="1">Belongs to the sigma-70 factor family. ECF subfamily.</text>
</comment>
<sequence length="185" mass="21221">MDEKSIILRAQDGDDESFSLLVEKYNDAVFTVCYAVLKDYHNANDAAQDTFIKAYKNIKKFKFDSSFQTYITRIAINTCKDEFRKMSRQNGNLSIDSDENLCEIKDTSDTPEKALEKKERRDAVRNAIASLPQKYREVIVLRDINGISYEEIAKILKSSQGTVKSRINRARSALKEILQKDGTFL</sequence>
<dbReference type="SUPFAM" id="SSF88946">
    <property type="entry name" value="Sigma2 domain of RNA polymerase sigma factors"/>
    <property type="match status" value="1"/>
</dbReference>
<dbReference type="InterPro" id="IPR007627">
    <property type="entry name" value="RNA_pol_sigma70_r2"/>
</dbReference>
<organism evidence="7 8">
    <name type="scientific">Qingrenia yutianensis</name>
    <dbReference type="NCBI Taxonomy" id="2763676"/>
    <lineage>
        <taxon>Bacteria</taxon>
        <taxon>Bacillati</taxon>
        <taxon>Bacillota</taxon>
        <taxon>Clostridia</taxon>
        <taxon>Eubacteriales</taxon>
        <taxon>Oscillospiraceae</taxon>
        <taxon>Qingrenia</taxon>
    </lineage>
</organism>
<dbReference type="Gene3D" id="1.10.10.10">
    <property type="entry name" value="Winged helix-like DNA-binding domain superfamily/Winged helix DNA-binding domain"/>
    <property type="match status" value="1"/>
</dbReference>
<dbReference type="GO" id="GO:0016987">
    <property type="term" value="F:sigma factor activity"/>
    <property type="evidence" value="ECO:0007669"/>
    <property type="project" value="UniProtKB-KW"/>
</dbReference>
<dbReference type="Pfam" id="PF08281">
    <property type="entry name" value="Sigma70_r4_2"/>
    <property type="match status" value="1"/>
</dbReference>
<dbReference type="InterPro" id="IPR039425">
    <property type="entry name" value="RNA_pol_sigma-70-like"/>
</dbReference>
<protein>
    <submittedName>
        <fullName evidence="7">Sigma-70 family RNA polymerase sigma factor</fullName>
    </submittedName>
</protein>
<dbReference type="CDD" id="cd06171">
    <property type="entry name" value="Sigma70_r4"/>
    <property type="match status" value="1"/>
</dbReference>
<keyword evidence="3" id="KW-0731">Sigma factor</keyword>
<evidence type="ECO:0000313" key="7">
    <source>
        <dbReference type="EMBL" id="MBC8596665.1"/>
    </source>
</evidence>
<evidence type="ECO:0000259" key="5">
    <source>
        <dbReference type="Pfam" id="PF04542"/>
    </source>
</evidence>
<keyword evidence="8" id="KW-1185">Reference proteome</keyword>
<keyword evidence="4" id="KW-0804">Transcription</keyword>
<dbReference type="EMBL" id="JACRTE010000007">
    <property type="protein sequence ID" value="MBC8596665.1"/>
    <property type="molecule type" value="Genomic_DNA"/>
</dbReference>
<dbReference type="GO" id="GO:0006352">
    <property type="term" value="P:DNA-templated transcription initiation"/>
    <property type="evidence" value="ECO:0007669"/>
    <property type="project" value="InterPro"/>
</dbReference>
<evidence type="ECO:0000256" key="2">
    <source>
        <dbReference type="ARBA" id="ARBA00023015"/>
    </source>
</evidence>
<dbReference type="Pfam" id="PF04542">
    <property type="entry name" value="Sigma70_r2"/>
    <property type="match status" value="1"/>
</dbReference>
<proteinExistence type="inferred from homology"/>
<dbReference type="InterPro" id="IPR036388">
    <property type="entry name" value="WH-like_DNA-bd_sf"/>
</dbReference>
<dbReference type="InterPro" id="IPR013324">
    <property type="entry name" value="RNA_pol_sigma_r3/r4-like"/>
</dbReference>
<dbReference type="GO" id="GO:0003677">
    <property type="term" value="F:DNA binding"/>
    <property type="evidence" value="ECO:0007669"/>
    <property type="project" value="InterPro"/>
</dbReference>
<reference evidence="7" key="1">
    <citation type="submission" date="2020-08" db="EMBL/GenBank/DDBJ databases">
        <title>Genome public.</title>
        <authorList>
            <person name="Liu C."/>
            <person name="Sun Q."/>
        </authorList>
    </citation>
    <scope>NUCLEOTIDE SEQUENCE</scope>
    <source>
        <strain evidence="7">NSJ-50</strain>
    </source>
</reference>
<evidence type="ECO:0000256" key="4">
    <source>
        <dbReference type="ARBA" id="ARBA00023163"/>
    </source>
</evidence>
<name>A0A926FE99_9FIRM</name>
<feature type="domain" description="RNA polymerase sigma-70 region 2" evidence="5">
    <location>
        <begin position="21"/>
        <end position="88"/>
    </location>
</feature>
<dbReference type="PANTHER" id="PTHR43133">
    <property type="entry name" value="RNA POLYMERASE ECF-TYPE SIGMA FACTO"/>
    <property type="match status" value="1"/>
</dbReference>
<evidence type="ECO:0000259" key="6">
    <source>
        <dbReference type="Pfam" id="PF08281"/>
    </source>
</evidence>
<gene>
    <name evidence="7" type="ORF">H8706_07250</name>
</gene>
<keyword evidence="2" id="KW-0805">Transcription regulation</keyword>
<dbReference type="RefSeq" id="WP_262432100.1">
    <property type="nucleotide sequence ID" value="NZ_JACRTE010000007.1"/>
</dbReference>
<feature type="domain" description="RNA polymerase sigma factor 70 region 4 type 2" evidence="6">
    <location>
        <begin position="122"/>
        <end position="174"/>
    </location>
</feature>
<dbReference type="Gene3D" id="1.10.1740.10">
    <property type="match status" value="1"/>
</dbReference>
<evidence type="ECO:0000313" key="8">
    <source>
        <dbReference type="Proteomes" id="UP000647416"/>
    </source>
</evidence>
<dbReference type="PANTHER" id="PTHR43133:SF51">
    <property type="entry name" value="RNA POLYMERASE SIGMA FACTOR"/>
    <property type="match status" value="1"/>
</dbReference>
<accession>A0A926FE99</accession>
<comment type="caution">
    <text evidence="7">The sequence shown here is derived from an EMBL/GenBank/DDBJ whole genome shotgun (WGS) entry which is preliminary data.</text>
</comment>